<evidence type="ECO:0000313" key="2">
    <source>
        <dbReference type="Proteomes" id="UP000651475"/>
    </source>
</evidence>
<proteinExistence type="predicted"/>
<dbReference type="EMBL" id="JACOOJ010000022">
    <property type="protein sequence ID" value="MBC5633605.1"/>
    <property type="molecule type" value="Genomic_DNA"/>
</dbReference>
<dbReference type="RefSeq" id="WP_186930313.1">
    <property type="nucleotide sequence ID" value="NZ_JACOOJ010000022.1"/>
</dbReference>
<dbReference type="Proteomes" id="UP000651475">
    <property type="component" value="Unassembled WGS sequence"/>
</dbReference>
<gene>
    <name evidence="1" type="ORF">H8S65_12620</name>
</gene>
<name>A0ABR7DRC7_9BACT</name>
<accession>A0ABR7DRC7</accession>
<organism evidence="1 2">
    <name type="scientific">Parabacteroides hominis</name>
    <dbReference type="NCBI Taxonomy" id="2763057"/>
    <lineage>
        <taxon>Bacteria</taxon>
        <taxon>Pseudomonadati</taxon>
        <taxon>Bacteroidota</taxon>
        <taxon>Bacteroidia</taxon>
        <taxon>Bacteroidales</taxon>
        <taxon>Tannerellaceae</taxon>
        <taxon>Parabacteroides</taxon>
    </lineage>
</organism>
<protein>
    <submittedName>
        <fullName evidence="1">Uncharacterized protein</fullName>
    </submittedName>
</protein>
<sequence length="116" mass="12991">MRKYKVLRLGGKGYTIFSPTPLTTKRVITTLRGVSIDELKEIPDGAELCARAISFAIAGSGMFSQLRSCILRRRLLRRASLDELIEALQAIISMIPANEFYTISLITNQFNKLISK</sequence>
<keyword evidence="2" id="KW-1185">Reference proteome</keyword>
<comment type="caution">
    <text evidence="1">The sequence shown here is derived from an EMBL/GenBank/DDBJ whole genome shotgun (WGS) entry which is preliminary data.</text>
</comment>
<evidence type="ECO:0000313" key="1">
    <source>
        <dbReference type="EMBL" id="MBC5633605.1"/>
    </source>
</evidence>
<reference evidence="1 2" key="1">
    <citation type="submission" date="2020-08" db="EMBL/GenBank/DDBJ databases">
        <title>Genome public.</title>
        <authorList>
            <person name="Liu C."/>
            <person name="Sun Q."/>
        </authorList>
    </citation>
    <scope>NUCLEOTIDE SEQUENCE [LARGE SCALE GENOMIC DNA]</scope>
    <source>
        <strain evidence="1 2">NSJ-79</strain>
    </source>
</reference>